<evidence type="ECO:0000256" key="4">
    <source>
        <dbReference type="ARBA" id="ARBA00022692"/>
    </source>
</evidence>
<dbReference type="InterPro" id="IPR000515">
    <property type="entry name" value="MetI-like"/>
</dbReference>
<evidence type="ECO:0000256" key="1">
    <source>
        <dbReference type="ARBA" id="ARBA00004651"/>
    </source>
</evidence>
<name>A0A975FK36_9MICO</name>
<reference evidence="10" key="1">
    <citation type="submission" date="2021-03" db="EMBL/GenBank/DDBJ databases">
        <title>Agromyces archimandritus sp. nov., isolated from the cockroach Archimandrita tessellata.</title>
        <authorList>
            <person name="Guzman J."/>
            <person name="Ortuzar M."/>
            <person name="Poehlein A."/>
            <person name="Daniel R."/>
            <person name="Trujillo M."/>
            <person name="Vilcinskas A."/>
        </authorList>
    </citation>
    <scope>NUCLEOTIDE SEQUENCE</scope>
    <source>
        <strain evidence="10">G127AT</strain>
    </source>
</reference>
<dbReference type="Gene3D" id="1.10.3720.10">
    <property type="entry name" value="MetI-like"/>
    <property type="match status" value="1"/>
</dbReference>
<dbReference type="GO" id="GO:0055085">
    <property type="term" value="P:transmembrane transport"/>
    <property type="evidence" value="ECO:0007669"/>
    <property type="project" value="InterPro"/>
</dbReference>
<feature type="transmembrane region" description="Helical" evidence="7">
    <location>
        <begin position="209"/>
        <end position="230"/>
    </location>
</feature>
<dbReference type="PROSITE" id="PS50928">
    <property type="entry name" value="ABC_TM1"/>
    <property type="match status" value="1"/>
</dbReference>
<dbReference type="CDD" id="cd06261">
    <property type="entry name" value="TM_PBP2"/>
    <property type="match status" value="1"/>
</dbReference>
<evidence type="ECO:0000313" key="11">
    <source>
        <dbReference type="Proteomes" id="UP000671914"/>
    </source>
</evidence>
<dbReference type="EMBL" id="CP071696">
    <property type="protein sequence ID" value="QTX03387.1"/>
    <property type="molecule type" value="Genomic_DNA"/>
</dbReference>
<protein>
    <submittedName>
        <fullName evidence="10">Carbohydrate ABC transporter permease</fullName>
    </submittedName>
</protein>
<feature type="transmembrane region" description="Helical" evidence="7">
    <location>
        <begin position="136"/>
        <end position="156"/>
    </location>
</feature>
<evidence type="ECO:0000259" key="9">
    <source>
        <dbReference type="PROSITE" id="PS50928"/>
    </source>
</evidence>
<evidence type="ECO:0000313" key="10">
    <source>
        <dbReference type="EMBL" id="QTX03387.1"/>
    </source>
</evidence>
<gene>
    <name evidence="10" type="ORF">G127AT_08340</name>
</gene>
<keyword evidence="4 7" id="KW-0812">Transmembrane</keyword>
<keyword evidence="5 7" id="KW-1133">Transmembrane helix</keyword>
<dbReference type="AlphaFoldDB" id="A0A975FK36"/>
<feature type="transmembrane region" description="Helical" evidence="7">
    <location>
        <begin position="168"/>
        <end position="188"/>
    </location>
</feature>
<evidence type="ECO:0000256" key="7">
    <source>
        <dbReference type="RuleBase" id="RU363032"/>
    </source>
</evidence>
<feature type="transmembrane region" description="Helical" evidence="7">
    <location>
        <begin position="103"/>
        <end position="124"/>
    </location>
</feature>
<dbReference type="Pfam" id="PF00528">
    <property type="entry name" value="BPD_transp_1"/>
    <property type="match status" value="1"/>
</dbReference>
<feature type="region of interest" description="Disordered" evidence="8">
    <location>
        <begin position="1"/>
        <end position="21"/>
    </location>
</feature>
<organism evidence="10 11">
    <name type="scientific">Agromyces archimandritae</name>
    <dbReference type="NCBI Taxonomy" id="2781962"/>
    <lineage>
        <taxon>Bacteria</taxon>
        <taxon>Bacillati</taxon>
        <taxon>Actinomycetota</taxon>
        <taxon>Actinomycetes</taxon>
        <taxon>Micrococcales</taxon>
        <taxon>Microbacteriaceae</taxon>
        <taxon>Agromyces</taxon>
    </lineage>
</organism>
<evidence type="ECO:0000256" key="6">
    <source>
        <dbReference type="ARBA" id="ARBA00023136"/>
    </source>
</evidence>
<feature type="transmembrane region" description="Helical" evidence="7">
    <location>
        <begin position="265"/>
        <end position="289"/>
    </location>
</feature>
<dbReference type="PANTHER" id="PTHR43744:SF12">
    <property type="entry name" value="ABC TRANSPORTER PERMEASE PROTEIN MG189-RELATED"/>
    <property type="match status" value="1"/>
</dbReference>
<keyword evidence="6 7" id="KW-0472">Membrane</keyword>
<dbReference type="RefSeq" id="WP_210895914.1">
    <property type="nucleotide sequence ID" value="NZ_CP071696.1"/>
</dbReference>
<dbReference type="SUPFAM" id="SSF161098">
    <property type="entry name" value="MetI-like"/>
    <property type="match status" value="1"/>
</dbReference>
<comment type="similarity">
    <text evidence="7">Belongs to the binding-protein-dependent transport system permease family.</text>
</comment>
<dbReference type="InterPro" id="IPR035906">
    <property type="entry name" value="MetI-like_sf"/>
</dbReference>
<dbReference type="Proteomes" id="UP000671914">
    <property type="component" value="Chromosome"/>
</dbReference>
<evidence type="ECO:0000256" key="3">
    <source>
        <dbReference type="ARBA" id="ARBA00022475"/>
    </source>
</evidence>
<feature type="domain" description="ABC transmembrane type-1" evidence="9">
    <location>
        <begin position="99"/>
        <end position="289"/>
    </location>
</feature>
<comment type="subcellular location">
    <subcellularLocation>
        <location evidence="1 7">Cell membrane</location>
        <topology evidence="1 7">Multi-pass membrane protein</topology>
    </subcellularLocation>
</comment>
<evidence type="ECO:0000256" key="5">
    <source>
        <dbReference type="ARBA" id="ARBA00022989"/>
    </source>
</evidence>
<proteinExistence type="inferred from homology"/>
<evidence type="ECO:0000256" key="2">
    <source>
        <dbReference type="ARBA" id="ARBA00022448"/>
    </source>
</evidence>
<keyword evidence="2 7" id="KW-0813">Transport</keyword>
<dbReference type="KEGG" id="aarc:G127AT_08340"/>
<sequence length="304" mass="32893">MTLDLETGRPTASTPGPDLLTRIDRAPRRHRRTSTGSIVLDVALAVFGVVMIAPLVWLIVTSLTDPSAAFPTPPSWLPIPFSLQNFADVFDYMPFGQQFGNSVLLAVICTAGSLFFSVLAAYGFARVEFRGSRGLLVFMLSALMVPAQLVIIPVFIMMRELGLVDTLAALWLPALVNVFQIFFLTQYFRSIPRELDEAATIDGAGHLWILFRMLVPLSGPALSALAILSFEASWNGYFGPLIFLSSPENMTLPLGLVVLQNGFGAAPAAVVFAAITLVVLPVLIVFLLFQKQFVSSIASTGLKG</sequence>
<feature type="transmembrane region" description="Helical" evidence="7">
    <location>
        <begin position="38"/>
        <end position="60"/>
    </location>
</feature>
<dbReference type="GO" id="GO:0005886">
    <property type="term" value="C:plasma membrane"/>
    <property type="evidence" value="ECO:0007669"/>
    <property type="project" value="UniProtKB-SubCell"/>
</dbReference>
<keyword evidence="3" id="KW-1003">Cell membrane</keyword>
<keyword evidence="11" id="KW-1185">Reference proteome</keyword>
<accession>A0A975FK36</accession>
<dbReference type="PANTHER" id="PTHR43744">
    <property type="entry name" value="ABC TRANSPORTER PERMEASE PROTEIN MG189-RELATED-RELATED"/>
    <property type="match status" value="1"/>
</dbReference>
<evidence type="ECO:0000256" key="8">
    <source>
        <dbReference type="SAM" id="MobiDB-lite"/>
    </source>
</evidence>